<dbReference type="EMBL" id="BSPC01000048">
    <property type="protein sequence ID" value="GLS21337.1"/>
    <property type="molecule type" value="Genomic_DNA"/>
</dbReference>
<dbReference type="Proteomes" id="UP001156882">
    <property type="component" value="Unassembled WGS sequence"/>
</dbReference>
<evidence type="ECO:0000313" key="2">
    <source>
        <dbReference type="EMBL" id="GLS21337.1"/>
    </source>
</evidence>
<evidence type="ECO:0000313" key="3">
    <source>
        <dbReference type="Proteomes" id="UP001156882"/>
    </source>
</evidence>
<organism evidence="2 3">
    <name type="scientific">Labrys miyagiensis</name>
    <dbReference type="NCBI Taxonomy" id="346912"/>
    <lineage>
        <taxon>Bacteria</taxon>
        <taxon>Pseudomonadati</taxon>
        <taxon>Pseudomonadota</taxon>
        <taxon>Alphaproteobacteria</taxon>
        <taxon>Hyphomicrobiales</taxon>
        <taxon>Xanthobacteraceae</taxon>
        <taxon>Labrys</taxon>
    </lineage>
</organism>
<proteinExistence type="predicted"/>
<feature type="region of interest" description="Disordered" evidence="1">
    <location>
        <begin position="1"/>
        <end position="27"/>
    </location>
</feature>
<keyword evidence="3" id="KW-1185">Reference proteome</keyword>
<gene>
    <name evidence="2" type="ORF">GCM10007874_43540</name>
</gene>
<reference evidence="3" key="1">
    <citation type="journal article" date="2019" name="Int. J. Syst. Evol. Microbiol.">
        <title>The Global Catalogue of Microorganisms (GCM) 10K type strain sequencing project: providing services to taxonomists for standard genome sequencing and annotation.</title>
        <authorList>
            <consortium name="The Broad Institute Genomics Platform"/>
            <consortium name="The Broad Institute Genome Sequencing Center for Infectious Disease"/>
            <person name="Wu L."/>
            <person name="Ma J."/>
        </authorList>
    </citation>
    <scope>NUCLEOTIDE SEQUENCE [LARGE SCALE GENOMIC DNA]</scope>
    <source>
        <strain evidence="3">NBRC 101365</strain>
    </source>
</reference>
<evidence type="ECO:0000256" key="1">
    <source>
        <dbReference type="SAM" id="MobiDB-lite"/>
    </source>
</evidence>
<accession>A0ABQ6CP14</accession>
<name>A0ABQ6CP14_9HYPH</name>
<protein>
    <submittedName>
        <fullName evidence="2">Uncharacterized protein</fullName>
    </submittedName>
</protein>
<comment type="caution">
    <text evidence="2">The sequence shown here is derived from an EMBL/GenBank/DDBJ whole genome shotgun (WGS) entry which is preliminary data.</text>
</comment>
<sequence>MDGPDLATQALHREDGRGIADMAVGDPGLDGEDIHVTTGKAGEGLADETITPLDAILDGVPDHQDF</sequence>